<sequence length="57" mass="5885">MPTLESQHGLAAATAHDGVTIASVYECAALQPRYRTGEDPAAVTDAHILHALGTLNG</sequence>
<organism evidence="1 2">
    <name type="scientific">Brachybacterium kimchii</name>
    <dbReference type="NCBI Taxonomy" id="2942909"/>
    <lineage>
        <taxon>Bacteria</taxon>
        <taxon>Bacillati</taxon>
        <taxon>Actinomycetota</taxon>
        <taxon>Actinomycetes</taxon>
        <taxon>Micrococcales</taxon>
        <taxon>Dermabacteraceae</taxon>
        <taxon>Brachybacterium</taxon>
    </lineage>
</organism>
<evidence type="ECO:0000313" key="1">
    <source>
        <dbReference type="EMBL" id="UQN31047.1"/>
    </source>
</evidence>
<dbReference type="EMBL" id="CP097218">
    <property type="protein sequence ID" value="UQN31047.1"/>
    <property type="molecule type" value="Genomic_DNA"/>
</dbReference>
<name>A0ABY4N928_9MICO</name>
<evidence type="ECO:0000313" key="2">
    <source>
        <dbReference type="Proteomes" id="UP001055868"/>
    </source>
</evidence>
<dbReference type="Proteomes" id="UP001055868">
    <property type="component" value="Chromosome"/>
</dbReference>
<dbReference type="RefSeq" id="WP_249480438.1">
    <property type="nucleotide sequence ID" value="NZ_CP097218.1"/>
</dbReference>
<keyword evidence="2" id="KW-1185">Reference proteome</keyword>
<proteinExistence type="predicted"/>
<accession>A0ABY4N928</accession>
<protein>
    <submittedName>
        <fullName evidence="1">Uncharacterized protein</fullName>
    </submittedName>
</protein>
<gene>
    <name evidence="1" type="ORF">M4486_07125</name>
</gene>
<reference evidence="1" key="1">
    <citation type="submission" date="2022-05" db="EMBL/GenBank/DDBJ databases">
        <title>Genomic analysis of Brachybacterium sp. CBA3104.</title>
        <authorList>
            <person name="Roh S.W."/>
            <person name="Kim Y.B."/>
            <person name="Kim Y."/>
        </authorList>
    </citation>
    <scope>NUCLEOTIDE SEQUENCE</scope>
    <source>
        <strain evidence="1">CBA3104</strain>
    </source>
</reference>